<sequence>MAEADACLQAIIYAKEMGFDNICVEGDVLTILKKLQAKEADIFVIVWGRQCEDPRYRVEEAPLEVERVIAEE</sequence>
<reference evidence="2 3" key="1">
    <citation type="journal article" date="2021" name="Plant Biotechnol. J.">
        <title>Multi-omics assisted identification of the key and species-specific regulatory components of drought-tolerant mechanisms in Gossypium stocksii.</title>
        <authorList>
            <person name="Yu D."/>
            <person name="Ke L."/>
            <person name="Zhang D."/>
            <person name="Wu Y."/>
            <person name="Sun Y."/>
            <person name="Mei J."/>
            <person name="Sun J."/>
            <person name="Sun Y."/>
        </authorList>
    </citation>
    <scope>NUCLEOTIDE SEQUENCE [LARGE SCALE GENOMIC DNA]</scope>
    <source>
        <strain evidence="3">cv. E1</strain>
        <tissue evidence="2">Leaf</tissue>
    </source>
</reference>
<dbReference type="Proteomes" id="UP000828251">
    <property type="component" value="Unassembled WGS sequence"/>
</dbReference>
<protein>
    <recommendedName>
        <fullName evidence="1">RNase H type-1 domain-containing protein</fullName>
    </recommendedName>
</protein>
<comment type="caution">
    <text evidence="2">The sequence shown here is derived from an EMBL/GenBank/DDBJ whole genome shotgun (WGS) entry which is preliminary data.</text>
</comment>
<dbReference type="AlphaFoldDB" id="A0A9D3U996"/>
<evidence type="ECO:0000313" key="3">
    <source>
        <dbReference type="Proteomes" id="UP000828251"/>
    </source>
</evidence>
<dbReference type="OrthoDB" id="993340at2759"/>
<organism evidence="2 3">
    <name type="scientific">Gossypium stocksii</name>
    <dbReference type="NCBI Taxonomy" id="47602"/>
    <lineage>
        <taxon>Eukaryota</taxon>
        <taxon>Viridiplantae</taxon>
        <taxon>Streptophyta</taxon>
        <taxon>Embryophyta</taxon>
        <taxon>Tracheophyta</taxon>
        <taxon>Spermatophyta</taxon>
        <taxon>Magnoliopsida</taxon>
        <taxon>eudicotyledons</taxon>
        <taxon>Gunneridae</taxon>
        <taxon>Pentapetalae</taxon>
        <taxon>rosids</taxon>
        <taxon>malvids</taxon>
        <taxon>Malvales</taxon>
        <taxon>Malvaceae</taxon>
        <taxon>Malvoideae</taxon>
        <taxon>Gossypium</taxon>
    </lineage>
</organism>
<keyword evidence="3" id="KW-1185">Reference proteome</keyword>
<accession>A0A9D3U996</accession>
<dbReference type="GO" id="GO:0003676">
    <property type="term" value="F:nucleic acid binding"/>
    <property type="evidence" value="ECO:0007669"/>
    <property type="project" value="InterPro"/>
</dbReference>
<dbReference type="GO" id="GO:0004523">
    <property type="term" value="F:RNA-DNA hybrid ribonuclease activity"/>
    <property type="evidence" value="ECO:0007669"/>
    <property type="project" value="InterPro"/>
</dbReference>
<name>A0A9D3U996_9ROSI</name>
<dbReference type="InterPro" id="IPR002156">
    <property type="entry name" value="RNaseH_domain"/>
</dbReference>
<dbReference type="EMBL" id="JAIQCV010000013">
    <property type="protein sequence ID" value="KAH1032297.1"/>
    <property type="molecule type" value="Genomic_DNA"/>
</dbReference>
<proteinExistence type="predicted"/>
<gene>
    <name evidence="2" type="ORF">J1N35_044471</name>
</gene>
<evidence type="ECO:0000259" key="1">
    <source>
        <dbReference type="Pfam" id="PF13456"/>
    </source>
</evidence>
<evidence type="ECO:0000313" key="2">
    <source>
        <dbReference type="EMBL" id="KAH1032297.1"/>
    </source>
</evidence>
<dbReference type="Pfam" id="PF13456">
    <property type="entry name" value="RVT_3"/>
    <property type="match status" value="1"/>
</dbReference>
<feature type="domain" description="RNase H type-1" evidence="1">
    <location>
        <begin position="1"/>
        <end position="40"/>
    </location>
</feature>